<comment type="similarity">
    <text evidence="1">Belongs to the sulfatase family.</text>
</comment>
<gene>
    <name evidence="5" type="ORF">CEE69_03740</name>
</gene>
<evidence type="ECO:0000256" key="3">
    <source>
        <dbReference type="SAM" id="SignalP"/>
    </source>
</evidence>
<dbReference type="PANTHER" id="PTHR42693">
    <property type="entry name" value="ARYLSULFATASE FAMILY MEMBER"/>
    <property type="match status" value="1"/>
</dbReference>
<comment type="caution">
    <text evidence="5">The sequence shown here is derived from an EMBL/GenBank/DDBJ whole genome shotgun (WGS) entry which is preliminary data.</text>
</comment>
<dbReference type="Pfam" id="PF00884">
    <property type="entry name" value="Sulfatase"/>
    <property type="match status" value="1"/>
</dbReference>
<dbReference type="InterPro" id="IPR000917">
    <property type="entry name" value="Sulfatase_N"/>
</dbReference>
<dbReference type="CDD" id="cd16146">
    <property type="entry name" value="ARS_like"/>
    <property type="match status" value="1"/>
</dbReference>
<keyword evidence="6" id="KW-1185">Reference proteome</keyword>
<dbReference type="OrthoDB" id="9783154at2"/>
<evidence type="ECO:0000313" key="5">
    <source>
        <dbReference type="EMBL" id="PHQ36501.1"/>
    </source>
</evidence>
<evidence type="ECO:0000256" key="2">
    <source>
        <dbReference type="ARBA" id="ARBA00022801"/>
    </source>
</evidence>
<feature type="signal peptide" evidence="3">
    <location>
        <begin position="1"/>
        <end position="24"/>
    </location>
</feature>
<dbReference type="GO" id="GO:0004065">
    <property type="term" value="F:arylsulfatase activity"/>
    <property type="evidence" value="ECO:0007669"/>
    <property type="project" value="TreeGrafter"/>
</dbReference>
<evidence type="ECO:0000313" key="6">
    <source>
        <dbReference type="Proteomes" id="UP000225740"/>
    </source>
</evidence>
<keyword evidence="3" id="KW-0732">Signal</keyword>
<name>A0A2G1WBW1_9BACT</name>
<reference evidence="5 6" key="1">
    <citation type="submission" date="2017-06" db="EMBL/GenBank/DDBJ databases">
        <title>Description of Rhodopirellula bahusiensis sp. nov.</title>
        <authorList>
            <person name="Kizina J."/>
            <person name="Harder J."/>
        </authorList>
    </citation>
    <scope>NUCLEOTIDE SEQUENCE [LARGE SCALE GENOMIC DNA]</scope>
    <source>
        <strain evidence="5 6">SWK21</strain>
    </source>
</reference>
<dbReference type="GeneID" id="90607371"/>
<feature type="chain" id="PRO_5013646088" evidence="3">
    <location>
        <begin position="25"/>
        <end position="622"/>
    </location>
</feature>
<dbReference type="PANTHER" id="PTHR42693:SF53">
    <property type="entry name" value="ENDO-4-O-SULFATASE"/>
    <property type="match status" value="1"/>
</dbReference>
<protein>
    <submittedName>
        <fullName evidence="5">Arylsulfatase</fullName>
    </submittedName>
</protein>
<dbReference type="RefSeq" id="WP_099259402.1">
    <property type="nucleotide sequence ID" value="NZ_NIZW01000002.1"/>
</dbReference>
<accession>A0A2G1WBW1</accession>
<proteinExistence type="inferred from homology"/>
<dbReference type="Proteomes" id="UP000225740">
    <property type="component" value="Unassembled WGS sequence"/>
</dbReference>
<dbReference type="Gene3D" id="3.40.720.10">
    <property type="entry name" value="Alkaline Phosphatase, subunit A"/>
    <property type="match status" value="1"/>
</dbReference>
<dbReference type="InterPro" id="IPR050738">
    <property type="entry name" value="Sulfatase"/>
</dbReference>
<feature type="domain" description="Sulfatase N-terminal" evidence="4">
    <location>
        <begin position="38"/>
        <end position="359"/>
    </location>
</feature>
<dbReference type="EMBL" id="NIZW01000002">
    <property type="protein sequence ID" value="PHQ36501.1"/>
    <property type="molecule type" value="Genomic_DNA"/>
</dbReference>
<evidence type="ECO:0000259" key="4">
    <source>
        <dbReference type="Pfam" id="PF00884"/>
    </source>
</evidence>
<dbReference type="FunFam" id="3.40.720.10:FF:000070">
    <property type="entry name" value="Arylsulfatase A"/>
    <property type="match status" value="1"/>
</dbReference>
<keyword evidence="2" id="KW-0378">Hydrolase</keyword>
<dbReference type="SUPFAM" id="SSF53649">
    <property type="entry name" value="Alkaline phosphatase-like"/>
    <property type="match status" value="1"/>
</dbReference>
<evidence type="ECO:0000256" key="1">
    <source>
        <dbReference type="ARBA" id="ARBA00008779"/>
    </source>
</evidence>
<dbReference type="AlphaFoldDB" id="A0A2G1WBW1"/>
<sequence length="622" mass="69911">MRWIHPRQLASLALPMLASAIAFASIIATPPAASAASPNVIVVMTDDQGYGDFSFNGNPYIQTPALDQLASESVQLTDFHVAPMCTPTRGQLLSGLDAFRNSAINVSSGRTLLRHDLKTMADVFQDAGYLTGIFGKWHLGDNYPFRPEDRGFDETLWFPSSHINSVPDFWDNDYFDDTYIRNGKRVAHSGYCTDVFFDEAIEWAKQADTEDSPFFAFIPLNSAHWPWFVPDQYRDRVRTMIGDASELKQKLDKTPSNLEDLVSFLAMGLNIDDNVGKLTQFLDDSGMADNTIIVFLTDNGSTFGHHYFNAGMRGKKTQLWEGGHRVPCLIRWPNQLSAQRVDDLTHVQDLLPTLANLAGCADQLPGPLDGISLSDRLRGNTESLADRMLVINYSRMPQFKVTYTKGNPAIPRRNGAAVMWKKWRLLENKRLYNVADDLHQDHNIAQQHPEIVAKMRDHLSVWWDGVKDDVMTPERVVIGSEQENPSLLTACEWLDIFVDQQVQIRRGVRKNGVWHLIVDQPGTYEFALRRWPKESGLKLDQPIPMKQVTDGTFPAGVSLPIKSGRLKIGNFDQTSPADSSGQSITFRTQLSAGPIEMQTWMLNGNQESICGAYYVDVRRIGD</sequence>
<dbReference type="Gene3D" id="3.30.1120.10">
    <property type="match status" value="1"/>
</dbReference>
<organism evidence="5 6">
    <name type="scientific">Rhodopirellula bahusiensis</name>
    <dbReference type="NCBI Taxonomy" id="2014065"/>
    <lineage>
        <taxon>Bacteria</taxon>
        <taxon>Pseudomonadati</taxon>
        <taxon>Planctomycetota</taxon>
        <taxon>Planctomycetia</taxon>
        <taxon>Pirellulales</taxon>
        <taxon>Pirellulaceae</taxon>
        <taxon>Rhodopirellula</taxon>
    </lineage>
</organism>
<dbReference type="InterPro" id="IPR017850">
    <property type="entry name" value="Alkaline_phosphatase_core_sf"/>
</dbReference>